<feature type="transmembrane region" description="Helical" evidence="7">
    <location>
        <begin position="138"/>
        <end position="161"/>
    </location>
</feature>
<dbReference type="EMBL" id="AZRM01000027">
    <property type="protein sequence ID" value="PNR99862.1"/>
    <property type="molecule type" value="Genomic_DNA"/>
</dbReference>
<sequence length="276" mass="31226">MNKLKIQKSFNYLIAILLVLLSIFPIVWLFLTSIKSTNEIYSWPVKIFPSQPTIQNYVNLFQMGSFGRYYLNSFIVSGSATILILITGTLAAYSFARIQFRGKRSLMMIVLALLLFPPVAIVPPLFLIFRNLNLINNYISLILGHTALYLPLAIWILMNYFRTLPKNIEDSARIDGCNTFQMIFKILLPMSLPGLIAAGLITFVFSWNEFLLSLVLLSKNEMRTVVVGISLYPGEYSFPWELISSAIVLAIIPIILLTLVFQKYIISGLTAGSTKY</sequence>
<feature type="domain" description="ABC transmembrane type-1" evidence="8">
    <location>
        <begin position="70"/>
        <end position="261"/>
    </location>
</feature>
<evidence type="ECO:0000256" key="3">
    <source>
        <dbReference type="ARBA" id="ARBA00022475"/>
    </source>
</evidence>
<feature type="transmembrane region" description="Helical" evidence="7">
    <location>
        <begin position="12"/>
        <end position="31"/>
    </location>
</feature>
<comment type="subcellular location">
    <subcellularLocation>
        <location evidence="1 7">Cell membrane</location>
        <topology evidence="1 7">Multi-pass membrane protein</topology>
    </subcellularLocation>
</comment>
<evidence type="ECO:0000256" key="6">
    <source>
        <dbReference type="ARBA" id="ARBA00023136"/>
    </source>
</evidence>
<dbReference type="AlphaFoldDB" id="A0A2K1PAP5"/>
<dbReference type="PANTHER" id="PTHR32243:SF18">
    <property type="entry name" value="INNER MEMBRANE ABC TRANSPORTER PERMEASE PROTEIN YCJP"/>
    <property type="match status" value="1"/>
</dbReference>
<evidence type="ECO:0000256" key="5">
    <source>
        <dbReference type="ARBA" id="ARBA00022989"/>
    </source>
</evidence>
<dbReference type="Gene3D" id="1.10.3720.10">
    <property type="entry name" value="MetI-like"/>
    <property type="match status" value="1"/>
</dbReference>
<dbReference type="GO" id="GO:0005886">
    <property type="term" value="C:plasma membrane"/>
    <property type="evidence" value="ECO:0007669"/>
    <property type="project" value="UniProtKB-SubCell"/>
</dbReference>
<dbReference type="OrthoDB" id="9810086at2"/>
<dbReference type="InterPro" id="IPR035906">
    <property type="entry name" value="MetI-like_sf"/>
</dbReference>
<dbReference type="InterPro" id="IPR000515">
    <property type="entry name" value="MetI-like"/>
</dbReference>
<evidence type="ECO:0000256" key="2">
    <source>
        <dbReference type="ARBA" id="ARBA00022448"/>
    </source>
</evidence>
<proteinExistence type="inferred from homology"/>
<keyword evidence="4 7" id="KW-0812">Transmembrane</keyword>
<evidence type="ECO:0000313" key="10">
    <source>
        <dbReference type="Proteomes" id="UP000236199"/>
    </source>
</evidence>
<keyword evidence="5 7" id="KW-1133">Transmembrane helix</keyword>
<protein>
    <submittedName>
        <fullName evidence="9">Sugar ABC transporter permease</fullName>
    </submittedName>
</protein>
<keyword evidence="2 7" id="KW-0813">Transport</keyword>
<dbReference type="SUPFAM" id="SSF161098">
    <property type="entry name" value="MetI-like"/>
    <property type="match status" value="1"/>
</dbReference>
<dbReference type="CDD" id="cd06261">
    <property type="entry name" value="TM_PBP2"/>
    <property type="match status" value="1"/>
</dbReference>
<dbReference type="PANTHER" id="PTHR32243">
    <property type="entry name" value="MALTOSE TRANSPORT SYSTEM PERMEASE-RELATED"/>
    <property type="match status" value="1"/>
</dbReference>
<evidence type="ECO:0000256" key="4">
    <source>
        <dbReference type="ARBA" id="ARBA00022692"/>
    </source>
</evidence>
<keyword evidence="3" id="KW-1003">Cell membrane</keyword>
<dbReference type="Proteomes" id="UP000236199">
    <property type="component" value="Unassembled WGS sequence"/>
</dbReference>
<keyword evidence="10" id="KW-1185">Reference proteome</keyword>
<name>A0A2K1PAP5_9BACT</name>
<organism evidence="9 10">
    <name type="scientific">Petrotoga miotherma DSM 10691</name>
    <dbReference type="NCBI Taxonomy" id="1434326"/>
    <lineage>
        <taxon>Bacteria</taxon>
        <taxon>Thermotogati</taxon>
        <taxon>Thermotogota</taxon>
        <taxon>Thermotogae</taxon>
        <taxon>Petrotogales</taxon>
        <taxon>Petrotogaceae</taxon>
        <taxon>Petrotoga</taxon>
    </lineage>
</organism>
<feature type="transmembrane region" description="Helical" evidence="7">
    <location>
        <begin position="69"/>
        <end position="93"/>
    </location>
</feature>
<evidence type="ECO:0000256" key="7">
    <source>
        <dbReference type="RuleBase" id="RU363032"/>
    </source>
</evidence>
<comment type="caution">
    <text evidence="9">The sequence shown here is derived from an EMBL/GenBank/DDBJ whole genome shotgun (WGS) entry which is preliminary data.</text>
</comment>
<feature type="transmembrane region" description="Helical" evidence="7">
    <location>
        <begin position="242"/>
        <end position="261"/>
    </location>
</feature>
<dbReference type="PROSITE" id="PS50928">
    <property type="entry name" value="ABC_TM1"/>
    <property type="match status" value="1"/>
</dbReference>
<dbReference type="RefSeq" id="WP_103078922.1">
    <property type="nucleotide sequence ID" value="NZ_AZRM01000027.1"/>
</dbReference>
<evidence type="ECO:0000256" key="1">
    <source>
        <dbReference type="ARBA" id="ARBA00004651"/>
    </source>
</evidence>
<dbReference type="Pfam" id="PF00528">
    <property type="entry name" value="BPD_transp_1"/>
    <property type="match status" value="1"/>
</dbReference>
<reference evidence="9 10" key="1">
    <citation type="submission" date="2013-12" db="EMBL/GenBank/DDBJ databases">
        <title>Comparative genomics of Petrotoga isolates.</title>
        <authorList>
            <person name="Nesbo C.L."/>
            <person name="Charchuk R."/>
            <person name="Chow K."/>
        </authorList>
    </citation>
    <scope>NUCLEOTIDE SEQUENCE [LARGE SCALE GENOMIC DNA]</scope>
    <source>
        <strain evidence="9 10">DSM 10691</strain>
    </source>
</reference>
<gene>
    <name evidence="9" type="ORF">X928_06220</name>
</gene>
<dbReference type="InterPro" id="IPR050901">
    <property type="entry name" value="BP-dep_ABC_trans_perm"/>
</dbReference>
<comment type="similarity">
    <text evidence="7">Belongs to the binding-protein-dependent transport system permease family.</text>
</comment>
<accession>A0A2K1PAP5</accession>
<evidence type="ECO:0000313" key="9">
    <source>
        <dbReference type="EMBL" id="PNR99862.1"/>
    </source>
</evidence>
<keyword evidence="6 7" id="KW-0472">Membrane</keyword>
<dbReference type="GO" id="GO:0055085">
    <property type="term" value="P:transmembrane transport"/>
    <property type="evidence" value="ECO:0007669"/>
    <property type="project" value="InterPro"/>
</dbReference>
<feature type="transmembrane region" description="Helical" evidence="7">
    <location>
        <begin position="182"/>
        <end position="207"/>
    </location>
</feature>
<feature type="transmembrane region" description="Helical" evidence="7">
    <location>
        <begin position="105"/>
        <end position="126"/>
    </location>
</feature>
<evidence type="ECO:0000259" key="8">
    <source>
        <dbReference type="PROSITE" id="PS50928"/>
    </source>
</evidence>